<dbReference type="RefSeq" id="WP_105681433.1">
    <property type="nucleotide sequence ID" value="NZ_JBBGZD010000001.1"/>
</dbReference>
<comment type="subcellular location">
    <subcellularLocation>
        <location evidence="1">Cell membrane</location>
        <topology evidence="1">Multi-pass membrane protein</topology>
    </subcellularLocation>
</comment>
<keyword evidence="5 6" id="KW-0472">Membrane</keyword>
<dbReference type="Proteomes" id="UP000238325">
    <property type="component" value="Unassembled WGS sequence"/>
</dbReference>
<dbReference type="AlphaFoldDB" id="A0A2S9D1V6"/>
<comment type="caution">
    <text evidence="8">The sequence shown here is derived from an EMBL/GenBank/DDBJ whole genome shotgun (WGS) entry which is preliminary data.</text>
</comment>
<protein>
    <recommendedName>
        <fullName evidence="7">RDD domain-containing protein</fullName>
    </recommendedName>
</protein>
<evidence type="ECO:0000256" key="1">
    <source>
        <dbReference type="ARBA" id="ARBA00004651"/>
    </source>
</evidence>
<dbReference type="Pfam" id="PF06271">
    <property type="entry name" value="RDD"/>
    <property type="match status" value="1"/>
</dbReference>
<evidence type="ECO:0000313" key="10">
    <source>
        <dbReference type="Proteomes" id="UP000238325"/>
    </source>
</evidence>
<dbReference type="PANTHER" id="PTHR36115">
    <property type="entry name" value="PROLINE-RICH ANTIGEN HOMOLOG-RELATED"/>
    <property type="match status" value="1"/>
</dbReference>
<feature type="transmembrane region" description="Helical" evidence="6">
    <location>
        <begin position="21"/>
        <end position="40"/>
    </location>
</feature>
<evidence type="ECO:0000256" key="6">
    <source>
        <dbReference type="SAM" id="Phobius"/>
    </source>
</evidence>
<reference evidence="10 11" key="1">
    <citation type="submission" date="2017-09" db="EMBL/GenBank/DDBJ databases">
        <title>Genomic, metabolic, and phenotypic characteristics of bacterial isolates from the natural microbiome of the model nematode Caenorhabditis elegans.</title>
        <authorList>
            <person name="Zimmermann J."/>
            <person name="Obeng N."/>
            <person name="Yang W."/>
            <person name="Obeng O."/>
            <person name="Kissoyan K."/>
            <person name="Pees B."/>
            <person name="Dirksen P."/>
            <person name="Hoppner M."/>
            <person name="Franke A."/>
            <person name="Rosenstiel P."/>
            <person name="Leippe M."/>
            <person name="Dierking K."/>
            <person name="Kaleta C."/>
            <person name="Schulenburg H."/>
        </authorList>
    </citation>
    <scope>NUCLEOTIDE SEQUENCE [LARGE SCALE GENOMIC DNA]</scope>
    <source>
        <strain evidence="8 11">MYb25</strain>
        <strain evidence="9 10">MYb44</strain>
    </source>
</reference>
<accession>A0A2S9D1V6</accession>
<evidence type="ECO:0000313" key="11">
    <source>
        <dbReference type="Proteomes" id="UP000238534"/>
    </source>
</evidence>
<feature type="transmembrane region" description="Helical" evidence="6">
    <location>
        <begin position="60"/>
        <end position="77"/>
    </location>
</feature>
<dbReference type="OrthoDB" id="762068at2"/>
<keyword evidence="3 6" id="KW-0812">Transmembrane</keyword>
<proteinExistence type="predicted"/>
<dbReference type="EMBL" id="PCPH01000001">
    <property type="protein sequence ID" value="PRB92498.1"/>
    <property type="molecule type" value="Genomic_DNA"/>
</dbReference>
<dbReference type="EMBL" id="PCPP01000001">
    <property type="protein sequence ID" value="PRB86745.1"/>
    <property type="molecule type" value="Genomic_DNA"/>
</dbReference>
<evidence type="ECO:0000256" key="5">
    <source>
        <dbReference type="ARBA" id="ARBA00023136"/>
    </source>
</evidence>
<evidence type="ECO:0000256" key="4">
    <source>
        <dbReference type="ARBA" id="ARBA00022989"/>
    </source>
</evidence>
<keyword evidence="2" id="KW-1003">Cell membrane</keyword>
<keyword evidence="10" id="KW-1185">Reference proteome</keyword>
<sequence length="165" mass="19088">MKRILNIVEYNKASSGIRLANYFLDFIMLSVINYFLSTVSNLIYEATSIEFFYLYSNGNIVWQLLIGNFNYCLYYFLMENYLGGRTVAKYITGTKVISTDGTKPTTQQMMYRSLSRIVPFDGLSFLGVNGWHDSWSDTRVINVKNYYAEIQAKSEIEDLGKKEFA</sequence>
<feature type="domain" description="RDD" evidence="7">
    <location>
        <begin position="14"/>
        <end position="126"/>
    </location>
</feature>
<gene>
    <name evidence="8" type="ORF">CQ022_10975</name>
    <name evidence="9" type="ORF">CQ033_04645</name>
</gene>
<dbReference type="GO" id="GO:0005886">
    <property type="term" value="C:plasma membrane"/>
    <property type="evidence" value="ECO:0007669"/>
    <property type="project" value="UniProtKB-SubCell"/>
</dbReference>
<name>A0A2S9D1V6_CHRCI</name>
<organism evidence="8 11">
    <name type="scientific">Chryseobacterium culicis</name>
    <dbReference type="NCBI Taxonomy" id="680127"/>
    <lineage>
        <taxon>Bacteria</taxon>
        <taxon>Pseudomonadati</taxon>
        <taxon>Bacteroidota</taxon>
        <taxon>Flavobacteriia</taxon>
        <taxon>Flavobacteriales</taxon>
        <taxon>Weeksellaceae</taxon>
        <taxon>Chryseobacterium group</taxon>
        <taxon>Chryseobacterium</taxon>
    </lineage>
</organism>
<dbReference type="Proteomes" id="UP000238534">
    <property type="component" value="Unassembled WGS sequence"/>
</dbReference>
<evidence type="ECO:0000256" key="3">
    <source>
        <dbReference type="ARBA" id="ARBA00022692"/>
    </source>
</evidence>
<dbReference type="PANTHER" id="PTHR36115:SF4">
    <property type="entry name" value="MEMBRANE PROTEIN"/>
    <property type="match status" value="1"/>
</dbReference>
<evidence type="ECO:0000313" key="8">
    <source>
        <dbReference type="EMBL" id="PRB86745.1"/>
    </source>
</evidence>
<evidence type="ECO:0000313" key="9">
    <source>
        <dbReference type="EMBL" id="PRB92498.1"/>
    </source>
</evidence>
<evidence type="ECO:0000259" key="7">
    <source>
        <dbReference type="Pfam" id="PF06271"/>
    </source>
</evidence>
<keyword evidence="4 6" id="KW-1133">Transmembrane helix</keyword>
<dbReference type="InterPro" id="IPR010432">
    <property type="entry name" value="RDD"/>
</dbReference>
<dbReference type="InterPro" id="IPR051791">
    <property type="entry name" value="Pra-immunoreactive"/>
</dbReference>
<evidence type="ECO:0000256" key="2">
    <source>
        <dbReference type="ARBA" id="ARBA00022475"/>
    </source>
</evidence>